<dbReference type="RefSeq" id="WP_213109366.1">
    <property type="nucleotide sequence ID" value="NZ_JAGYPJ010000001.1"/>
</dbReference>
<evidence type="ECO:0000313" key="2">
    <source>
        <dbReference type="EMBL" id="MBS4198624.1"/>
    </source>
</evidence>
<sequence>MSEIYIFSQDDVLITTLTESTGLISAPFRDELNSVASEPFVFIVDADVERSKFVKEENRVVFQDKDGYFREMVIKELDDIDNTDGPQTSATCLPAWLDELSENFVLDKRYTDKEAQLALNDALSGTRYIGEVRAIMGVGSTNFYRLSSADCIWKILDVWGGEFKDTVEFVGNKITVRKIIIDQRLGVDRGARFEIDHNIDEIQRTILSYPKTAMYGWGASLEITDEDGNATGGHTRYIDFGDVEWKVSKGDPVDKPLGQKWVGDPDALLMYGRKHNGELKHRFGEFSNQDYEDPKELLWATWNALQVAKKPEVNYRLKVDQLDKDASLGDTARAIDRQFARPIEIQTRVIAIEYDLLDIDGTAVVEMGQFLSLDDDRLDRLIDDVEGLKGRQREPVTDDSFPDIVPKIPTNFKAEANFKTIMLSWDYDATSFIAAYEIYGSQVQGFIPDSQHLLWRGKAGGCGHAAETDQRWYYRMRAINTRGTASGFTNEISADTQRILTPDILFGEDFAAELRELSKVAQLLADGSIDGDLEMVDGLLQIRALAVGAAAIAYGAIERFHLQEGIIGFAQIEKAVITDELISPLAKIDFAKIVNVEIVNAMIRGQLDAAKIKVGAGTSFESGYDPTKMIIGGANLIPHTTFTHTTGWATWGSRGRISASSIRRELLLNLVDTPLNDRDAFGVYGSSAGLYGFRVIGGREYTVSFYVRVNRITSFDYMYLIHDDGGANMLIPSLILSRFPVVNLEGYNYYKVQFTFVADRSDNNARLLIGTRAEGAMNGTTVYPYFYIKELKLEEGNRATGWAPKEQDVRDDLRLTAPLPTALQMDSSGITASTPTSDKYARLDHRGLFINKGAVQIQRDDGALFVVDGKPQFALAVQAKPFYNMADVSFDGMNYVTTATTMKTLEIIYISHDGRYLSINTGASLRYDSSAASISCAYQIREFGGNSGIVASGTVTVYRDRETEFSTIRIDLGVPTYGARNFYLEVRRASGTASSWLQFRTLRMWQSG</sequence>
<dbReference type="NCBIfam" id="TIGR01665">
    <property type="entry name" value="put_anti_recept"/>
    <property type="match status" value="1"/>
</dbReference>
<dbReference type="InterPro" id="IPR007119">
    <property type="entry name" value="Phage_tail_spike_N"/>
</dbReference>
<dbReference type="Gene3D" id="2.60.40.10">
    <property type="entry name" value="Immunoglobulins"/>
    <property type="match status" value="1"/>
</dbReference>
<proteinExistence type="predicted"/>
<comment type="caution">
    <text evidence="2">The sequence shown here is derived from an EMBL/GenBank/DDBJ whole genome shotgun (WGS) entry which is preliminary data.</text>
</comment>
<keyword evidence="3" id="KW-1185">Reference proteome</keyword>
<accession>A0A942TLX3</accession>
<dbReference type="Proteomes" id="UP000682713">
    <property type="component" value="Unassembled WGS sequence"/>
</dbReference>
<dbReference type="InterPro" id="IPR013783">
    <property type="entry name" value="Ig-like_fold"/>
</dbReference>
<reference evidence="2 3" key="1">
    <citation type="submission" date="2021-05" db="EMBL/GenBank/DDBJ databases">
        <title>Novel Bacillus species.</title>
        <authorList>
            <person name="Liu G."/>
        </authorList>
    </citation>
    <scope>NUCLEOTIDE SEQUENCE [LARGE SCALE GENOMIC DNA]</scope>
    <source>
        <strain evidence="2 3">FJAT-49732</strain>
    </source>
</reference>
<dbReference type="InterPro" id="IPR010572">
    <property type="entry name" value="Tail_dom"/>
</dbReference>
<gene>
    <name evidence="2" type="ORF">KHA93_03040</name>
</gene>
<dbReference type="AlphaFoldDB" id="A0A942TLX3"/>
<dbReference type="EMBL" id="JAGYPJ010000001">
    <property type="protein sequence ID" value="MBS4198624.1"/>
    <property type="molecule type" value="Genomic_DNA"/>
</dbReference>
<feature type="domain" description="Tail spike" evidence="1">
    <location>
        <begin position="102"/>
        <end position="368"/>
    </location>
</feature>
<protein>
    <submittedName>
        <fullName evidence="2">Phage tail protein</fullName>
    </submittedName>
</protein>
<name>A0A942TLX3_9BACI</name>
<organism evidence="2 3">
    <name type="scientific">Lederbergia citrisecunda</name>
    <dbReference type="NCBI Taxonomy" id="2833583"/>
    <lineage>
        <taxon>Bacteria</taxon>
        <taxon>Bacillati</taxon>
        <taxon>Bacillota</taxon>
        <taxon>Bacilli</taxon>
        <taxon>Bacillales</taxon>
        <taxon>Bacillaceae</taxon>
        <taxon>Lederbergia</taxon>
    </lineage>
</organism>
<evidence type="ECO:0000259" key="1">
    <source>
        <dbReference type="Pfam" id="PF06605"/>
    </source>
</evidence>
<evidence type="ECO:0000313" key="3">
    <source>
        <dbReference type="Proteomes" id="UP000682713"/>
    </source>
</evidence>
<dbReference type="Pfam" id="PF06605">
    <property type="entry name" value="Prophage_tail"/>
    <property type="match status" value="1"/>
</dbReference>